<dbReference type="EMBL" id="CP126116">
    <property type="protein sequence ID" value="WHZ57228.1"/>
    <property type="molecule type" value="Genomic_DNA"/>
</dbReference>
<accession>A0ACD4R9T7</accession>
<dbReference type="Proteomes" id="UP001226091">
    <property type="component" value="Chromosome"/>
</dbReference>
<keyword evidence="2" id="KW-1185">Reference proteome</keyword>
<evidence type="ECO:0000313" key="2">
    <source>
        <dbReference type="Proteomes" id="UP001226091"/>
    </source>
</evidence>
<gene>
    <name evidence="1" type="ORF">QLQ22_21650</name>
</gene>
<reference evidence="2" key="1">
    <citation type="journal article" date="2025" name="Aquaculture">
        <title>Assessment of the bioflocculant production and safety properties of Metabacillus hrfriensis sp. nov. based on phenotypic and whole-genome sequencing analysis.</title>
        <authorList>
            <person name="Zhang R."/>
            <person name="Zhao Z."/>
            <person name="Luo L."/>
            <person name="Wang S."/>
            <person name="Guo K."/>
            <person name="Xu W."/>
        </authorList>
    </citation>
    <scope>NUCLEOTIDE SEQUENCE [LARGE SCALE GENOMIC DNA]</scope>
    <source>
        <strain evidence="2">CT-WN-B3</strain>
    </source>
</reference>
<evidence type="ECO:0000313" key="1">
    <source>
        <dbReference type="EMBL" id="WHZ57228.1"/>
    </source>
</evidence>
<name>A0ACD4R9T7_9BACI</name>
<organism evidence="1 2">
    <name type="scientific">Metabacillus hrfriensis</name>
    <dbReference type="NCBI Taxonomy" id="3048891"/>
    <lineage>
        <taxon>Bacteria</taxon>
        <taxon>Bacillati</taxon>
        <taxon>Bacillota</taxon>
        <taxon>Bacilli</taxon>
        <taxon>Bacillales</taxon>
        <taxon>Bacillaceae</taxon>
        <taxon>Metabacillus</taxon>
    </lineage>
</organism>
<sequence length="57" mass="6788">MNSFLVQYTDKETMERIFDGPIFPTEEEAMLEKEKLERKGHIDVIVESENDIQLDRE</sequence>
<proteinExistence type="predicted"/>
<protein>
    <submittedName>
        <fullName evidence="1">Uncharacterized protein</fullName>
    </submittedName>
</protein>